<feature type="chain" id="PRO_5046988549" description="DUF11 domain-containing protein" evidence="1">
    <location>
        <begin position="26"/>
        <end position="154"/>
    </location>
</feature>
<keyword evidence="3" id="KW-1185">Reference proteome</keyword>
<feature type="signal peptide" evidence="1">
    <location>
        <begin position="1"/>
        <end position="25"/>
    </location>
</feature>
<dbReference type="RefSeq" id="WP_310763611.1">
    <property type="nucleotide sequence ID" value="NZ_JBHRWR010000021.1"/>
</dbReference>
<evidence type="ECO:0000256" key="1">
    <source>
        <dbReference type="SAM" id="SignalP"/>
    </source>
</evidence>
<dbReference type="EMBL" id="JBHRWR010000021">
    <property type="protein sequence ID" value="MFC3576982.1"/>
    <property type="molecule type" value="Genomic_DNA"/>
</dbReference>
<organism evidence="2 3">
    <name type="scientific">Streptomyces yaanensis</name>
    <dbReference type="NCBI Taxonomy" id="1142239"/>
    <lineage>
        <taxon>Bacteria</taxon>
        <taxon>Bacillati</taxon>
        <taxon>Actinomycetota</taxon>
        <taxon>Actinomycetes</taxon>
        <taxon>Kitasatosporales</taxon>
        <taxon>Streptomycetaceae</taxon>
        <taxon>Streptomyces</taxon>
    </lineage>
</organism>
<sequence>MRKRMRMAVVLGAAAVVGVAVPAVAASPEADLSYHGYVAMAADEVGVWLTPRNHGPADVAGATVQVRWSLPLADQQVLPAGCVRSDARTVLCGTGPIGVGRMGKEIDLRVRLGVPSTEVTMTIDTLWVGGTVDPNHGNDQRQVLVLDTGDVYAF</sequence>
<name>A0ABV7SKW7_9ACTN</name>
<comment type="caution">
    <text evidence="2">The sequence shown here is derived from an EMBL/GenBank/DDBJ whole genome shotgun (WGS) entry which is preliminary data.</text>
</comment>
<evidence type="ECO:0008006" key="4">
    <source>
        <dbReference type="Google" id="ProtNLM"/>
    </source>
</evidence>
<proteinExistence type="predicted"/>
<evidence type="ECO:0000313" key="2">
    <source>
        <dbReference type="EMBL" id="MFC3576982.1"/>
    </source>
</evidence>
<dbReference type="Proteomes" id="UP001595701">
    <property type="component" value="Unassembled WGS sequence"/>
</dbReference>
<accession>A0ABV7SKW7</accession>
<keyword evidence="1" id="KW-0732">Signal</keyword>
<gene>
    <name evidence="2" type="ORF">ACFOZ0_27630</name>
</gene>
<reference evidence="3" key="1">
    <citation type="journal article" date="2019" name="Int. J. Syst. Evol. Microbiol.">
        <title>The Global Catalogue of Microorganisms (GCM) 10K type strain sequencing project: providing services to taxonomists for standard genome sequencing and annotation.</title>
        <authorList>
            <consortium name="The Broad Institute Genomics Platform"/>
            <consortium name="The Broad Institute Genome Sequencing Center for Infectious Disease"/>
            <person name="Wu L."/>
            <person name="Ma J."/>
        </authorList>
    </citation>
    <scope>NUCLEOTIDE SEQUENCE [LARGE SCALE GENOMIC DNA]</scope>
    <source>
        <strain evidence="3">CGMCC 4.7035</strain>
    </source>
</reference>
<protein>
    <recommendedName>
        <fullName evidence="4">DUF11 domain-containing protein</fullName>
    </recommendedName>
</protein>
<evidence type="ECO:0000313" key="3">
    <source>
        <dbReference type="Proteomes" id="UP001595701"/>
    </source>
</evidence>